<evidence type="ECO:0000313" key="2">
    <source>
        <dbReference type="Proteomes" id="UP000066624"/>
    </source>
</evidence>
<dbReference type="Pfam" id="PF00570">
    <property type="entry name" value="HRDC"/>
    <property type="match status" value="1"/>
</dbReference>
<protein>
    <submittedName>
        <fullName evidence="1">Uncharacterized protein</fullName>
    </submittedName>
</protein>
<dbReference type="SMART" id="SM00474">
    <property type="entry name" value="35EXOc"/>
    <property type="match status" value="1"/>
</dbReference>
<sequence>MSHLRPSATPSASTLELARQATEQARFLAPEEGLSGPASRWTQARVIGLDTEFVRERTFYPRPGLIQIHDGQETWLIDPIGREDVTALTELMNDPDSIKVFHSVGEDLEIMQLVAGAVPSPLFDTQIAAAMLGFPLQCRYEVLVQECFGVELAGGQARSDWCKRPLSATLLHYAASDVVWLPELQALLEKALEKAGRLGWLQEDCQRLVDAARNGDEKVPLLRVKGAGRLDELGLGWLDRFSTWREQQCRKRDLPRSFVLRDEVLVDIAERAARGQTIEALDALPPRERRRYGNELEALLQDTPQPITRPLELIRLEPKQRDAIKAAQAEVRRIAEELGVDPALLASKRELTRLLFGERPDWADGWRGEWIGHLGPEA</sequence>
<dbReference type="CDD" id="cd06142">
    <property type="entry name" value="RNaseD_exo"/>
    <property type="match status" value="1"/>
</dbReference>
<dbReference type="AlphaFoldDB" id="A0A0K0XVA8"/>
<dbReference type="InterPro" id="IPR002562">
    <property type="entry name" value="3'-5'_exonuclease_dom"/>
</dbReference>
<dbReference type="GO" id="GO:0006139">
    <property type="term" value="P:nucleobase-containing compound metabolic process"/>
    <property type="evidence" value="ECO:0007669"/>
    <property type="project" value="InterPro"/>
</dbReference>
<dbReference type="PANTHER" id="PTHR47649">
    <property type="entry name" value="RIBONUCLEASE D"/>
    <property type="match status" value="1"/>
</dbReference>
<dbReference type="InterPro" id="IPR044876">
    <property type="entry name" value="HRDC_dom_sf"/>
</dbReference>
<name>A0A0K0XVA8_9GAMM</name>
<dbReference type="InterPro" id="IPR051086">
    <property type="entry name" value="RNase_D-like"/>
</dbReference>
<dbReference type="InterPro" id="IPR012337">
    <property type="entry name" value="RNaseH-like_sf"/>
</dbReference>
<dbReference type="KEGG" id="wma:WM2015_1270"/>
<proteinExistence type="predicted"/>
<organism evidence="1 2">
    <name type="scientific">Wenzhouxiangella marina</name>
    <dbReference type="NCBI Taxonomy" id="1579979"/>
    <lineage>
        <taxon>Bacteria</taxon>
        <taxon>Pseudomonadati</taxon>
        <taxon>Pseudomonadota</taxon>
        <taxon>Gammaproteobacteria</taxon>
        <taxon>Chromatiales</taxon>
        <taxon>Wenzhouxiangellaceae</taxon>
        <taxon>Wenzhouxiangella</taxon>
    </lineage>
</organism>
<dbReference type="Proteomes" id="UP000066624">
    <property type="component" value="Chromosome"/>
</dbReference>
<dbReference type="InterPro" id="IPR036397">
    <property type="entry name" value="RNaseH_sf"/>
</dbReference>
<accession>A0A0K0XVA8</accession>
<dbReference type="SUPFAM" id="SSF47819">
    <property type="entry name" value="HRDC-like"/>
    <property type="match status" value="2"/>
</dbReference>
<dbReference type="GO" id="GO:0008408">
    <property type="term" value="F:3'-5' exonuclease activity"/>
    <property type="evidence" value="ECO:0007669"/>
    <property type="project" value="InterPro"/>
</dbReference>
<evidence type="ECO:0000313" key="1">
    <source>
        <dbReference type="EMBL" id="AKS41644.1"/>
    </source>
</evidence>
<dbReference type="PATRIC" id="fig|1579979.3.peg.1303"/>
<dbReference type="SUPFAM" id="SSF53098">
    <property type="entry name" value="Ribonuclease H-like"/>
    <property type="match status" value="1"/>
</dbReference>
<dbReference type="Pfam" id="PF01612">
    <property type="entry name" value="DNA_pol_A_exo1"/>
    <property type="match status" value="1"/>
</dbReference>
<dbReference type="PROSITE" id="PS50967">
    <property type="entry name" value="HRDC"/>
    <property type="match status" value="1"/>
</dbReference>
<dbReference type="RefSeq" id="WP_049725268.1">
    <property type="nucleotide sequence ID" value="NZ_CP012154.1"/>
</dbReference>
<keyword evidence="2" id="KW-1185">Reference proteome</keyword>
<dbReference type="OrthoDB" id="9800549at2"/>
<dbReference type="PANTHER" id="PTHR47649:SF1">
    <property type="entry name" value="RIBONUCLEASE D"/>
    <property type="match status" value="1"/>
</dbReference>
<dbReference type="InterPro" id="IPR002121">
    <property type="entry name" value="HRDC_dom"/>
</dbReference>
<dbReference type="InterPro" id="IPR010997">
    <property type="entry name" value="HRDC-like_sf"/>
</dbReference>
<dbReference type="STRING" id="1579979.WM2015_1270"/>
<dbReference type="Gene3D" id="3.30.420.10">
    <property type="entry name" value="Ribonuclease H-like superfamily/Ribonuclease H"/>
    <property type="match status" value="1"/>
</dbReference>
<dbReference type="Gene3D" id="1.10.150.80">
    <property type="entry name" value="HRDC domain"/>
    <property type="match status" value="2"/>
</dbReference>
<dbReference type="GO" id="GO:0003676">
    <property type="term" value="F:nucleic acid binding"/>
    <property type="evidence" value="ECO:0007669"/>
    <property type="project" value="InterPro"/>
</dbReference>
<gene>
    <name evidence="1" type="ORF">WM2015_1270</name>
</gene>
<dbReference type="EMBL" id="CP012154">
    <property type="protein sequence ID" value="AKS41644.1"/>
    <property type="molecule type" value="Genomic_DNA"/>
</dbReference>
<dbReference type="GO" id="GO:0000166">
    <property type="term" value="F:nucleotide binding"/>
    <property type="evidence" value="ECO:0007669"/>
    <property type="project" value="InterPro"/>
</dbReference>
<reference evidence="1 2" key="1">
    <citation type="submission" date="2015-07" db="EMBL/GenBank/DDBJ databases">
        <authorList>
            <person name="Noorani M."/>
        </authorList>
    </citation>
    <scope>NUCLEOTIDE SEQUENCE [LARGE SCALE GENOMIC DNA]</scope>
    <source>
        <strain evidence="1 2">KCTC 42284</strain>
    </source>
</reference>